<evidence type="ECO:0000259" key="1">
    <source>
        <dbReference type="Pfam" id="PF02627"/>
    </source>
</evidence>
<keyword evidence="3" id="KW-1185">Reference proteome</keyword>
<accession>A0ABP7LNJ0</accession>
<dbReference type="InterPro" id="IPR003779">
    <property type="entry name" value="CMD-like"/>
</dbReference>
<dbReference type="Gene3D" id="1.20.1290.10">
    <property type="entry name" value="AhpD-like"/>
    <property type="match status" value="1"/>
</dbReference>
<feature type="domain" description="Carboxymuconolactone decarboxylase-like" evidence="1">
    <location>
        <begin position="1"/>
        <end position="33"/>
    </location>
</feature>
<dbReference type="SUPFAM" id="SSF69118">
    <property type="entry name" value="AhpD-like"/>
    <property type="match status" value="1"/>
</dbReference>
<organism evidence="2 3">
    <name type="scientific">Streptomyces lannensis</name>
    <dbReference type="NCBI Taxonomy" id="766498"/>
    <lineage>
        <taxon>Bacteria</taxon>
        <taxon>Bacillati</taxon>
        <taxon>Actinomycetota</taxon>
        <taxon>Actinomycetes</taxon>
        <taxon>Kitasatosporales</taxon>
        <taxon>Streptomycetaceae</taxon>
        <taxon>Streptomyces</taxon>
    </lineage>
</organism>
<name>A0ABP7LNJ0_9ACTN</name>
<protein>
    <recommendedName>
        <fullName evidence="1">Carboxymuconolactone decarboxylase-like domain-containing protein</fullName>
    </recommendedName>
</protein>
<dbReference type="Pfam" id="PF02627">
    <property type="entry name" value="CMD"/>
    <property type="match status" value="1"/>
</dbReference>
<dbReference type="InterPro" id="IPR029032">
    <property type="entry name" value="AhpD-like"/>
</dbReference>
<sequence>MGLTPVEIVEALLHAAGYCGFPRAINVTRVAKEICAERDLPPVDSTQ</sequence>
<comment type="caution">
    <text evidence="2">The sequence shown here is derived from an EMBL/GenBank/DDBJ whole genome shotgun (WGS) entry which is preliminary data.</text>
</comment>
<proteinExistence type="predicted"/>
<evidence type="ECO:0000313" key="2">
    <source>
        <dbReference type="EMBL" id="GAA3904551.1"/>
    </source>
</evidence>
<dbReference type="Proteomes" id="UP001501563">
    <property type="component" value="Unassembled WGS sequence"/>
</dbReference>
<evidence type="ECO:0000313" key="3">
    <source>
        <dbReference type="Proteomes" id="UP001501563"/>
    </source>
</evidence>
<dbReference type="EMBL" id="BAAAZA010000056">
    <property type="protein sequence ID" value="GAA3904551.1"/>
    <property type="molecule type" value="Genomic_DNA"/>
</dbReference>
<gene>
    <name evidence="2" type="ORF">GCM10022207_87350</name>
</gene>
<reference evidence="3" key="1">
    <citation type="journal article" date="2019" name="Int. J. Syst. Evol. Microbiol.">
        <title>The Global Catalogue of Microorganisms (GCM) 10K type strain sequencing project: providing services to taxonomists for standard genome sequencing and annotation.</title>
        <authorList>
            <consortium name="The Broad Institute Genomics Platform"/>
            <consortium name="The Broad Institute Genome Sequencing Center for Infectious Disease"/>
            <person name="Wu L."/>
            <person name="Ma J."/>
        </authorList>
    </citation>
    <scope>NUCLEOTIDE SEQUENCE [LARGE SCALE GENOMIC DNA]</scope>
    <source>
        <strain evidence="3">JCM 16578</strain>
    </source>
</reference>